<dbReference type="EMBL" id="JACHIF010000009">
    <property type="protein sequence ID" value="MBB5039556.1"/>
    <property type="molecule type" value="Genomic_DNA"/>
</dbReference>
<name>A0A7W7YNQ2_9BACT</name>
<sequence>MNAPFRQRLLWTLVLALGVSGWLYTTFAAVHYTWNWEKAWIYRSQLMWGWVTTLLVSLGAIMVSIVVGFTLMLGRRTRILPLRLFCTGTVELLRGSPFLVQLLIGYYIIATAWKINDPLVVGTLLLGLFEGAYLAEIFRGAIESIGATQREAARAVGFSKVQMYRYVIIPQAVRRALPGTTGQLVSLIKDSSLLSVIGVEELVQKVKILNSSSYTALEGYLPLAAAYLIVTLPLSWYAGRLERRFAYET</sequence>
<dbReference type="NCBIfam" id="TIGR01726">
    <property type="entry name" value="HEQRo_perm_3TM"/>
    <property type="match status" value="1"/>
</dbReference>
<dbReference type="GO" id="GO:0043190">
    <property type="term" value="C:ATP-binding cassette (ABC) transporter complex"/>
    <property type="evidence" value="ECO:0007669"/>
    <property type="project" value="InterPro"/>
</dbReference>
<dbReference type="PANTHER" id="PTHR30614">
    <property type="entry name" value="MEMBRANE COMPONENT OF AMINO ACID ABC TRANSPORTER"/>
    <property type="match status" value="1"/>
</dbReference>
<evidence type="ECO:0000313" key="13">
    <source>
        <dbReference type="Proteomes" id="UP000534294"/>
    </source>
</evidence>
<keyword evidence="4 10" id="KW-0813">Transport</keyword>
<dbReference type="InterPro" id="IPR035906">
    <property type="entry name" value="MetI-like_sf"/>
</dbReference>
<dbReference type="GO" id="GO:0006865">
    <property type="term" value="P:amino acid transport"/>
    <property type="evidence" value="ECO:0007669"/>
    <property type="project" value="UniProtKB-KW"/>
</dbReference>
<evidence type="ECO:0000256" key="9">
    <source>
        <dbReference type="ARBA" id="ARBA00023136"/>
    </source>
</evidence>
<accession>A0A7W7YNQ2</accession>
<keyword evidence="5" id="KW-1003">Cell membrane</keyword>
<proteinExistence type="inferred from homology"/>
<evidence type="ECO:0000313" key="12">
    <source>
        <dbReference type="EMBL" id="MBB5039556.1"/>
    </source>
</evidence>
<dbReference type="AlphaFoldDB" id="A0A7W7YNQ2"/>
<keyword evidence="6 10" id="KW-0812">Transmembrane</keyword>
<evidence type="ECO:0000256" key="6">
    <source>
        <dbReference type="ARBA" id="ARBA00022692"/>
    </source>
</evidence>
<dbReference type="InterPro" id="IPR010065">
    <property type="entry name" value="AA_ABC_transptr_permease_3TM"/>
</dbReference>
<dbReference type="Gene3D" id="1.10.3720.10">
    <property type="entry name" value="MetI-like"/>
    <property type="match status" value="1"/>
</dbReference>
<evidence type="ECO:0000256" key="7">
    <source>
        <dbReference type="ARBA" id="ARBA00022970"/>
    </source>
</evidence>
<evidence type="ECO:0000256" key="5">
    <source>
        <dbReference type="ARBA" id="ARBA00022475"/>
    </source>
</evidence>
<evidence type="ECO:0000256" key="4">
    <source>
        <dbReference type="ARBA" id="ARBA00022448"/>
    </source>
</evidence>
<keyword evidence="8 10" id="KW-1133">Transmembrane helix</keyword>
<dbReference type="PANTHER" id="PTHR30614:SF20">
    <property type="entry name" value="GLUTAMINE TRANSPORT SYSTEM PERMEASE PROTEIN GLNP"/>
    <property type="match status" value="1"/>
</dbReference>
<feature type="transmembrane region" description="Helical" evidence="10">
    <location>
        <begin position="47"/>
        <end position="74"/>
    </location>
</feature>
<dbReference type="GO" id="GO:0022857">
    <property type="term" value="F:transmembrane transporter activity"/>
    <property type="evidence" value="ECO:0007669"/>
    <property type="project" value="InterPro"/>
</dbReference>
<comment type="subcellular location">
    <subcellularLocation>
        <location evidence="2">Cell inner membrane</location>
        <topology evidence="2">Multi-pass membrane protein</topology>
    </subcellularLocation>
    <subcellularLocation>
        <location evidence="10">Cell membrane</location>
        <topology evidence="10">Multi-pass membrane protein</topology>
    </subcellularLocation>
</comment>
<feature type="transmembrane region" description="Helical" evidence="10">
    <location>
        <begin position="95"/>
        <end position="115"/>
    </location>
</feature>
<dbReference type="CDD" id="cd06261">
    <property type="entry name" value="TM_PBP2"/>
    <property type="match status" value="1"/>
</dbReference>
<dbReference type="PROSITE" id="PS50928">
    <property type="entry name" value="ABC_TM1"/>
    <property type="match status" value="1"/>
</dbReference>
<keyword evidence="13" id="KW-1185">Reference proteome</keyword>
<dbReference type="Pfam" id="PF00528">
    <property type="entry name" value="BPD_transp_1"/>
    <property type="match status" value="1"/>
</dbReference>
<evidence type="ECO:0000256" key="2">
    <source>
        <dbReference type="ARBA" id="ARBA00004429"/>
    </source>
</evidence>
<dbReference type="InterPro" id="IPR043429">
    <property type="entry name" value="ArtM/GltK/GlnP/TcyL/YhdX-like"/>
</dbReference>
<comment type="similarity">
    <text evidence="3">Belongs to the binding-protein-dependent transport system permease family. HisMQ subfamily.</text>
</comment>
<evidence type="ECO:0000259" key="11">
    <source>
        <dbReference type="PROSITE" id="PS50928"/>
    </source>
</evidence>
<comment type="caution">
    <text evidence="12">The sequence shown here is derived from an EMBL/GenBank/DDBJ whole genome shotgun (WGS) entry which is preliminary data.</text>
</comment>
<organism evidence="12 13">
    <name type="scientific">Prosthecobacter dejongeii</name>
    <dbReference type="NCBI Taxonomy" id="48465"/>
    <lineage>
        <taxon>Bacteria</taxon>
        <taxon>Pseudomonadati</taxon>
        <taxon>Verrucomicrobiota</taxon>
        <taxon>Verrucomicrobiia</taxon>
        <taxon>Verrucomicrobiales</taxon>
        <taxon>Verrucomicrobiaceae</taxon>
        <taxon>Prosthecobacter</taxon>
    </lineage>
</organism>
<dbReference type="RefSeq" id="WP_184211451.1">
    <property type="nucleotide sequence ID" value="NZ_JACHIF010000009.1"/>
</dbReference>
<dbReference type="Proteomes" id="UP000534294">
    <property type="component" value="Unassembled WGS sequence"/>
</dbReference>
<evidence type="ECO:0000256" key="3">
    <source>
        <dbReference type="ARBA" id="ARBA00010072"/>
    </source>
</evidence>
<gene>
    <name evidence="12" type="ORF">HNQ64_003831</name>
</gene>
<evidence type="ECO:0000256" key="1">
    <source>
        <dbReference type="ARBA" id="ARBA00003159"/>
    </source>
</evidence>
<protein>
    <submittedName>
        <fullName evidence="12">Polar amino acid transport system permease protein</fullName>
    </submittedName>
</protein>
<dbReference type="InterPro" id="IPR000515">
    <property type="entry name" value="MetI-like"/>
</dbReference>
<evidence type="ECO:0000256" key="10">
    <source>
        <dbReference type="RuleBase" id="RU363032"/>
    </source>
</evidence>
<dbReference type="SUPFAM" id="SSF161098">
    <property type="entry name" value="MetI-like"/>
    <property type="match status" value="1"/>
</dbReference>
<keyword evidence="7" id="KW-0029">Amino-acid transport</keyword>
<feature type="domain" description="ABC transmembrane type-1" evidence="11">
    <location>
        <begin position="50"/>
        <end position="238"/>
    </location>
</feature>
<reference evidence="12 13" key="1">
    <citation type="submission" date="2020-08" db="EMBL/GenBank/DDBJ databases">
        <title>Genomic Encyclopedia of Type Strains, Phase IV (KMG-IV): sequencing the most valuable type-strain genomes for metagenomic binning, comparative biology and taxonomic classification.</title>
        <authorList>
            <person name="Goeker M."/>
        </authorList>
    </citation>
    <scope>NUCLEOTIDE SEQUENCE [LARGE SCALE GENOMIC DNA]</scope>
    <source>
        <strain evidence="12 13">DSM 12251</strain>
    </source>
</reference>
<comment type="function">
    <text evidence="1">Part of the binding-protein-dependent transport system for glutamine; probably responsible for the translocation of the substrate across the membrane.</text>
</comment>
<keyword evidence="9 10" id="KW-0472">Membrane</keyword>
<evidence type="ECO:0000256" key="8">
    <source>
        <dbReference type="ARBA" id="ARBA00022989"/>
    </source>
</evidence>
<feature type="transmembrane region" description="Helical" evidence="10">
    <location>
        <begin position="219"/>
        <end position="239"/>
    </location>
</feature>